<dbReference type="Bgee" id="ENSECAG00000042217">
    <property type="expression patterns" value="Expressed in bone marrow and 7 other cell types or tissues"/>
</dbReference>
<sequence>MAWSPLLLTLIALCTGLGEDLHHGLVPSPPHPHRSLHRILGPVSDSARLSVWDRGPDSHHLLLWKQLQHPGGYGASWLQQIPGTAPKTLIYATNTRLSGVPDRFSGSKSGNTATLTISGVQAEDEADYYCSEGDSSLSSDTVLQACGEVRQKPALPPSMGLLCAAPTPRPRQLLPLF</sequence>
<dbReference type="AlphaFoldDB" id="A0A5F5PZ33"/>
<dbReference type="GeneTree" id="ENSGT00940000153474"/>
<keyword evidence="1" id="KW-0732">Signal</keyword>
<evidence type="ECO:0000313" key="3">
    <source>
        <dbReference type="Ensembl" id="ENSECAP00000053012.2"/>
    </source>
</evidence>
<dbReference type="Gene3D" id="2.60.40.10">
    <property type="entry name" value="Immunoglobulins"/>
    <property type="match status" value="1"/>
</dbReference>
<dbReference type="InParanoid" id="A0A5F5PZ33"/>
<dbReference type="InterPro" id="IPR036179">
    <property type="entry name" value="Ig-like_dom_sf"/>
</dbReference>
<name>A0A5F5PZ33_HORSE</name>
<dbReference type="InterPro" id="IPR013783">
    <property type="entry name" value="Ig-like_fold"/>
</dbReference>
<reference evidence="3" key="3">
    <citation type="submission" date="2025-09" db="UniProtKB">
        <authorList>
            <consortium name="Ensembl"/>
        </authorList>
    </citation>
    <scope>IDENTIFICATION</scope>
    <source>
        <strain evidence="3">Thoroughbred</strain>
    </source>
</reference>
<dbReference type="InterPro" id="IPR013106">
    <property type="entry name" value="Ig_V-set"/>
</dbReference>
<keyword evidence="4" id="KW-1185">Reference proteome</keyword>
<organism evidence="3 4">
    <name type="scientific">Equus caballus</name>
    <name type="common">Horse</name>
    <dbReference type="NCBI Taxonomy" id="9796"/>
    <lineage>
        <taxon>Eukaryota</taxon>
        <taxon>Metazoa</taxon>
        <taxon>Chordata</taxon>
        <taxon>Craniata</taxon>
        <taxon>Vertebrata</taxon>
        <taxon>Euteleostomi</taxon>
        <taxon>Mammalia</taxon>
        <taxon>Eutheria</taxon>
        <taxon>Laurasiatheria</taxon>
        <taxon>Perissodactyla</taxon>
        <taxon>Equidae</taxon>
        <taxon>Equus</taxon>
    </lineage>
</organism>
<evidence type="ECO:0000259" key="2">
    <source>
        <dbReference type="SMART" id="SM00406"/>
    </source>
</evidence>
<dbReference type="SMART" id="SM00406">
    <property type="entry name" value="IGv"/>
    <property type="match status" value="1"/>
</dbReference>
<dbReference type="PANTHER" id="PTHR23267">
    <property type="entry name" value="IMMUNOGLOBULIN LIGHT CHAIN"/>
    <property type="match status" value="1"/>
</dbReference>
<dbReference type="Pfam" id="PF07686">
    <property type="entry name" value="V-set"/>
    <property type="match status" value="1"/>
</dbReference>
<evidence type="ECO:0000313" key="4">
    <source>
        <dbReference type="Proteomes" id="UP000002281"/>
    </source>
</evidence>
<feature type="domain" description="Immunoglobulin V-set" evidence="2">
    <location>
        <begin position="46"/>
        <end position="132"/>
    </location>
</feature>
<evidence type="ECO:0000256" key="1">
    <source>
        <dbReference type="SAM" id="SignalP"/>
    </source>
</evidence>
<dbReference type="PaxDb" id="9796-ENSECAP00000053012"/>
<dbReference type="Proteomes" id="UP000002281">
    <property type="component" value="Chromosome 8"/>
</dbReference>
<accession>A0A5F5PZ33</accession>
<reference evidence="3 4" key="1">
    <citation type="journal article" date="2009" name="Science">
        <title>Genome sequence, comparative analysis, and population genetics of the domestic horse.</title>
        <authorList>
            <consortium name="Broad Institute Genome Sequencing Platform"/>
            <consortium name="Broad Institute Whole Genome Assembly Team"/>
            <person name="Wade C.M."/>
            <person name="Giulotto E."/>
            <person name="Sigurdsson S."/>
            <person name="Zoli M."/>
            <person name="Gnerre S."/>
            <person name="Imsland F."/>
            <person name="Lear T.L."/>
            <person name="Adelson D.L."/>
            <person name="Bailey E."/>
            <person name="Bellone R.R."/>
            <person name="Bloecker H."/>
            <person name="Distl O."/>
            <person name="Edgar R.C."/>
            <person name="Garber M."/>
            <person name="Leeb T."/>
            <person name="Mauceli E."/>
            <person name="MacLeod J.N."/>
            <person name="Penedo M.C.T."/>
            <person name="Raison J.M."/>
            <person name="Sharpe T."/>
            <person name="Vogel J."/>
            <person name="Andersson L."/>
            <person name="Antczak D.F."/>
            <person name="Biagi T."/>
            <person name="Binns M.M."/>
            <person name="Chowdhary B.P."/>
            <person name="Coleman S.J."/>
            <person name="Della Valle G."/>
            <person name="Fryc S."/>
            <person name="Guerin G."/>
            <person name="Hasegawa T."/>
            <person name="Hill E.W."/>
            <person name="Jurka J."/>
            <person name="Kiialainen A."/>
            <person name="Lindgren G."/>
            <person name="Liu J."/>
            <person name="Magnani E."/>
            <person name="Mickelson J.R."/>
            <person name="Murray J."/>
            <person name="Nergadze S.G."/>
            <person name="Onofrio R."/>
            <person name="Pedroni S."/>
            <person name="Piras M.F."/>
            <person name="Raudsepp T."/>
            <person name="Rocchi M."/>
            <person name="Roeed K.H."/>
            <person name="Ryder O.A."/>
            <person name="Searle S."/>
            <person name="Skow L."/>
            <person name="Swinburne J.E."/>
            <person name="Syvaenen A.C."/>
            <person name="Tozaki T."/>
            <person name="Valberg S.J."/>
            <person name="Vaudin M."/>
            <person name="White J.R."/>
            <person name="Zody M.C."/>
            <person name="Lander E.S."/>
            <person name="Lindblad-Toh K."/>
        </authorList>
    </citation>
    <scope>NUCLEOTIDE SEQUENCE [LARGE SCALE GENOMIC DNA]</scope>
    <source>
        <strain evidence="3 4">Thoroughbred</strain>
    </source>
</reference>
<proteinExistence type="predicted"/>
<feature type="chain" id="PRO_5040131606" description="Immunoglobulin V-set domain-containing protein" evidence="1">
    <location>
        <begin position="19"/>
        <end position="177"/>
    </location>
</feature>
<protein>
    <recommendedName>
        <fullName evidence="2">Immunoglobulin V-set domain-containing protein</fullName>
    </recommendedName>
</protein>
<dbReference type="SUPFAM" id="SSF48726">
    <property type="entry name" value="Immunoglobulin"/>
    <property type="match status" value="1"/>
</dbReference>
<feature type="signal peptide" evidence="1">
    <location>
        <begin position="1"/>
        <end position="18"/>
    </location>
</feature>
<dbReference type="Ensembl" id="ENSECAT00000075372.2">
    <property type="protein sequence ID" value="ENSECAP00000053012.2"/>
    <property type="gene ID" value="ENSECAG00000042150.2"/>
</dbReference>
<reference evidence="3" key="2">
    <citation type="submission" date="2025-08" db="UniProtKB">
        <authorList>
            <consortium name="Ensembl"/>
        </authorList>
    </citation>
    <scope>IDENTIFICATION</scope>
    <source>
        <strain evidence="3">Thoroughbred</strain>
    </source>
</reference>
<dbReference type="InterPro" id="IPR050150">
    <property type="entry name" value="IgV_Light_Chain"/>
</dbReference>